<dbReference type="InterPro" id="IPR008767">
    <property type="entry name" value="Phage_SPP1_head-tail_adaptor"/>
</dbReference>
<dbReference type="Gene3D" id="2.40.10.270">
    <property type="entry name" value="Bacteriophage SPP1 head-tail adaptor protein"/>
    <property type="match status" value="1"/>
</dbReference>
<name>A0A2S8IYA2_BURCE</name>
<evidence type="ECO:0000313" key="2">
    <source>
        <dbReference type="Proteomes" id="UP000238206"/>
    </source>
</evidence>
<protein>
    <submittedName>
        <fullName evidence="1">Head-tail adaptor protein</fullName>
    </submittedName>
</protein>
<organism evidence="1 2">
    <name type="scientific">Burkholderia cepacia</name>
    <name type="common">Pseudomonas cepacia</name>
    <dbReference type="NCBI Taxonomy" id="292"/>
    <lineage>
        <taxon>Bacteria</taxon>
        <taxon>Pseudomonadati</taxon>
        <taxon>Pseudomonadota</taxon>
        <taxon>Betaproteobacteria</taxon>
        <taxon>Burkholderiales</taxon>
        <taxon>Burkholderiaceae</taxon>
        <taxon>Burkholderia</taxon>
        <taxon>Burkholderia cepacia complex</taxon>
    </lineage>
</organism>
<dbReference type="AlphaFoldDB" id="A0A2S8IYA2"/>
<dbReference type="EMBL" id="PUIQ01000009">
    <property type="protein sequence ID" value="PQP19708.1"/>
    <property type="molecule type" value="Genomic_DNA"/>
</dbReference>
<evidence type="ECO:0000313" key="1">
    <source>
        <dbReference type="EMBL" id="PQP19708.1"/>
    </source>
</evidence>
<dbReference type="NCBIfam" id="TIGR01563">
    <property type="entry name" value="gp16_SPP1"/>
    <property type="match status" value="1"/>
</dbReference>
<dbReference type="Pfam" id="PF05521">
    <property type="entry name" value="Phage_HCP"/>
    <property type="match status" value="1"/>
</dbReference>
<gene>
    <name evidence="1" type="ORF">C5615_09715</name>
</gene>
<proteinExistence type="predicted"/>
<dbReference type="InterPro" id="IPR038666">
    <property type="entry name" value="SSP1_head-tail_sf"/>
</dbReference>
<sequence>MRRAGKRSRHCRSTRVHCCGRGASFRGYEVSGTTTKAGRYNRRVRIEALDPDAQDAYGQPKEAWVKVCEVWADIMGKSGSQVMRSDQPVGEVKTSIRVRYREGLHEGMVAVLLGKGGEKSQQFNVDAVSPDFARREHVDLICTAVDNGRR</sequence>
<accession>A0A2S8IYA2</accession>
<comment type="caution">
    <text evidence="1">The sequence shown here is derived from an EMBL/GenBank/DDBJ whole genome shotgun (WGS) entry which is preliminary data.</text>
</comment>
<reference evidence="1 2" key="1">
    <citation type="submission" date="2018-02" db="EMBL/GenBank/DDBJ databases">
        <title>Draft genome sequencing of Burkholderia cepacia Y14-15.</title>
        <authorList>
            <person name="Zheng B.-X."/>
        </authorList>
    </citation>
    <scope>NUCLEOTIDE SEQUENCE [LARGE SCALE GENOMIC DNA]</scope>
    <source>
        <strain evidence="1 2">Y14-15</strain>
    </source>
</reference>
<dbReference type="Proteomes" id="UP000238206">
    <property type="component" value="Unassembled WGS sequence"/>
</dbReference>